<keyword evidence="6" id="KW-1185">Reference proteome</keyword>
<dbReference type="InterPro" id="IPR000086">
    <property type="entry name" value="NUDIX_hydrolase_dom"/>
</dbReference>
<gene>
    <name evidence="5" type="ORF">P8A18_08600</name>
</gene>
<comment type="cofactor">
    <cofactor evidence="1">
        <name>Mg(2+)</name>
        <dbReference type="ChEBI" id="CHEBI:18420"/>
    </cofactor>
</comment>
<dbReference type="RefSeq" id="WP_306053229.1">
    <property type="nucleotide sequence ID" value="NZ_CP120997.1"/>
</dbReference>
<dbReference type="Gene3D" id="3.90.79.10">
    <property type="entry name" value="Nucleoside Triphosphate Pyrophosphohydrolase"/>
    <property type="match status" value="3"/>
</dbReference>
<feature type="domain" description="Nudix hydrolase" evidence="4">
    <location>
        <begin position="193"/>
        <end position="327"/>
    </location>
</feature>
<dbReference type="CDD" id="cd04683">
    <property type="entry name" value="NUDIX_Hydrolase"/>
    <property type="match status" value="1"/>
</dbReference>
<organism evidence="5 6">
    <name type="scientific">Streptomyces castrisilvae</name>
    <dbReference type="NCBI Taxonomy" id="3033811"/>
    <lineage>
        <taxon>Bacteria</taxon>
        <taxon>Bacillati</taxon>
        <taxon>Actinomycetota</taxon>
        <taxon>Actinomycetes</taxon>
        <taxon>Kitasatosporales</taxon>
        <taxon>Streptomycetaceae</taxon>
        <taxon>Streptomyces</taxon>
    </lineage>
</organism>
<evidence type="ECO:0000256" key="1">
    <source>
        <dbReference type="ARBA" id="ARBA00001946"/>
    </source>
</evidence>
<dbReference type="CDD" id="cd03674">
    <property type="entry name" value="NUDIX_Hydrolase"/>
    <property type="match status" value="1"/>
</dbReference>
<sequence length="483" mass="51818">MPQPPLTRSRVHAVVTAYLARHPAERDALAPLLSALDAADDPIARTTLPGHITCSAAVIDRAGRVLHVRHNASGGLLLAPGGHVEPGDATLLGAALREVEEETGIPAARLSHTAAFRAEPADIDVHEIEANPAKGEPAHRHYDFRFVLHLVPKTVETTVRADEVSAVTWLPLAETTCPALRAKLLAAPLGAAPEPLSASVLIRNDRGEYLLHLRDHYPGLIWEPGAWSVTGGGRERQDASLEATARRELREETGLVLPGLAPFAVEEAVSLDGTSHLIQVFAGRWNGDAAALPLTEGVMLAWFDPETMPRLRMAPSTLALIQRHARQAGPPKPVPGSGAVPRVVGVHLYLEREGKVLLGLRHPDSAYAGNVHHALAGHCERESAAACLAREAWEEAGLVVDPAGAELVHVVHLVDAAGGPPRIQLFLRAEARGEPAVYEPDRCVSWDWWPVDALPDPIVPYTRAAIDGIRAGRLFTEMGWEAA</sequence>
<feature type="domain" description="Nudix hydrolase" evidence="4">
    <location>
        <begin position="339"/>
        <end position="471"/>
    </location>
</feature>
<evidence type="ECO:0000313" key="5">
    <source>
        <dbReference type="EMBL" id="WLQ33511.1"/>
    </source>
</evidence>
<dbReference type="InterPro" id="IPR015797">
    <property type="entry name" value="NUDIX_hydrolase-like_dom_sf"/>
</dbReference>
<dbReference type="Proteomes" id="UP001239522">
    <property type="component" value="Chromosome"/>
</dbReference>
<accession>A0ABY9HIX7</accession>
<dbReference type="PANTHER" id="PTHR43046">
    <property type="entry name" value="GDP-MANNOSE MANNOSYL HYDROLASE"/>
    <property type="match status" value="1"/>
</dbReference>
<keyword evidence="3" id="KW-0460">Magnesium</keyword>
<evidence type="ECO:0000313" key="6">
    <source>
        <dbReference type="Proteomes" id="UP001239522"/>
    </source>
</evidence>
<evidence type="ECO:0000259" key="4">
    <source>
        <dbReference type="PROSITE" id="PS51462"/>
    </source>
</evidence>
<dbReference type="EMBL" id="CP120997">
    <property type="protein sequence ID" value="WLQ33511.1"/>
    <property type="molecule type" value="Genomic_DNA"/>
</dbReference>
<name>A0ABY9HIX7_9ACTN</name>
<dbReference type="Pfam" id="PF00293">
    <property type="entry name" value="NUDIX"/>
    <property type="match status" value="3"/>
</dbReference>
<reference evidence="5 6" key="1">
    <citation type="submission" date="2023-03" db="EMBL/GenBank/DDBJ databases">
        <title>Isolation and description of six Streptomyces strains from soil environments, able to metabolize different microbial glucans.</title>
        <authorList>
            <person name="Widen T."/>
            <person name="Larsbrink J."/>
        </authorList>
    </citation>
    <scope>NUCLEOTIDE SEQUENCE [LARGE SCALE GENOMIC DNA]</scope>
    <source>
        <strain evidence="5 6">Mut1</strain>
    </source>
</reference>
<keyword evidence="2" id="KW-0378">Hydrolase</keyword>
<dbReference type="SUPFAM" id="SSF55811">
    <property type="entry name" value="Nudix"/>
    <property type="match status" value="3"/>
</dbReference>
<proteinExistence type="predicted"/>
<evidence type="ECO:0000256" key="3">
    <source>
        <dbReference type="ARBA" id="ARBA00022842"/>
    </source>
</evidence>
<dbReference type="PANTHER" id="PTHR43046:SF12">
    <property type="entry name" value="GDP-MANNOSE MANNOSYL HYDROLASE"/>
    <property type="match status" value="1"/>
</dbReference>
<feature type="domain" description="Nudix hydrolase" evidence="4">
    <location>
        <begin position="49"/>
        <end position="192"/>
    </location>
</feature>
<evidence type="ECO:0000256" key="2">
    <source>
        <dbReference type="ARBA" id="ARBA00022801"/>
    </source>
</evidence>
<dbReference type="PROSITE" id="PS51462">
    <property type="entry name" value="NUDIX"/>
    <property type="match status" value="3"/>
</dbReference>
<protein>
    <submittedName>
        <fullName evidence="5">NUDIX domain-containing protein</fullName>
    </submittedName>
</protein>